<comment type="cofactor">
    <cofactor evidence="1 8">
        <name>Mg(2+)</name>
        <dbReference type="ChEBI" id="CHEBI:18420"/>
    </cofactor>
</comment>
<sequence length="140" mass="15799">MYLIDTNVASELRKLRNSKVDPAFAAWFAGISLDVVYLSAISIFEIEYGILLLKRRDPVQAEVLEEWRDKMRERLQSRVIPVDEAIALDCAALNVPVTRPLRDAFIGATARTHGFVLVTRNVKDFQNMGLEIVNPWDGPG</sequence>
<dbReference type="GO" id="GO:0000287">
    <property type="term" value="F:magnesium ion binding"/>
    <property type="evidence" value="ECO:0007669"/>
    <property type="project" value="UniProtKB-UniRule"/>
</dbReference>
<evidence type="ECO:0000256" key="6">
    <source>
        <dbReference type="ARBA" id="ARBA00022842"/>
    </source>
</evidence>
<evidence type="ECO:0000256" key="4">
    <source>
        <dbReference type="ARBA" id="ARBA00022723"/>
    </source>
</evidence>
<keyword evidence="12" id="KW-1185">Reference proteome</keyword>
<dbReference type="EC" id="3.1.-.-" evidence="8"/>
<keyword evidence="4 8" id="KW-0479">Metal-binding</keyword>
<dbReference type="InterPro" id="IPR029060">
    <property type="entry name" value="PIN-like_dom_sf"/>
</dbReference>
<dbReference type="EMBL" id="JACIDW010000025">
    <property type="protein sequence ID" value="MBB3966923.1"/>
    <property type="molecule type" value="Genomic_DNA"/>
</dbReference>
<keyword evidence="9" id="KW-0472">Membrane</keyword>
<keyword evidence="6 8" id="KW-0460">Magnesium</keyword>
<dbReference type="PANTHER" id="PTHR33653">
    <property type="entry name" value="RIBONUCLEASE VAPC2"/>
    <property type="match status" value="1"/>
</dbReference>
<dbReference type="InterPro" id="IPR002716">
    <property type="entry name" value="PIN_dom"/>
</dbReference>
<comment type="caution">
    <text evidence="11">The sequence shown here is derived from an EMBL/GenBank/DDBJ whole genome shotgun (WGS) entry which is preliminary data.</text>
</comment>
<dbReference type="GO" id="GO:0004540">
    <property type="term" value="F:RNA nuclease activity"/>
    <property type="evidence" value="ECO:0007669"/>
    <property type="project" value="InterPro"/>
</dbReference>
<dbReference type="InterPro" id="IPR022907">
    <property type="entry name" value="VapC_family"/>
</dbReference>
<keyword evidence="3 8" id="KW-0540">Nuclease</keyword>
<dbReference type="Gene3D" id="3.40.50.1010">
    <property type="entry name" value="5'-nuclease"/>
    <property type="match status" value="1"/>
</dbReference>
<feature type="domain" description="PIN" evidence="10">
    <location>
        <begin position="2"/>
        <end position="126"/>
    </location>
</feature>
<dbReference type="RefSeq" id="WP_183902386.1">
    <property type="nucleotide sequence ID" value="NZ_JACIDW010000025.1"/>
</dbReference>
<keyword evidence="9" id="KW-0812">Transmembrane</keyword>
<dbReference type="Proteomes" id="UP000582090">
    <property type="component" value="Unassembled WGS sequence"/>
</dbReference>
<evidence type="ECO:0000256" key="1">
    <source>
        <dbReference type="ARBA" id="ARBA00001946"/>
    </source>
</evidence>
<gene>
    <name evidence="8" type="primary">vapC</name>
    <name evidence="11" type="ORF">GGQ67_004616</name>
</gene>
<evidence type="ECO:0000256" key="3">
    <source>
        <dbReference type="ARBA" id="ARBA00022722"/>
    </source>
</evidence>
<evidence type="ECO:0000256" key="2">
    <source>
        <dbReference type="ARBA" id="ARBA00022649"/>
    </source>
</evidence>
<evidence type="ECO:0000256" key="7">
    <source>
        <dbReference type="ARBA" id="ARBA00038093"/>
    </source>
</evidence>
<proteinExistence type="inferred from homology"/>
<comment type="function">
    <text evidence="8">Toxic component of a toxin-antitoxin (TA) system. An RNase.</text>
</comment>
<dbReference type="InterPro" id="IPR050556">
    <property type="entry name" value="Type_II_TA_system_RNase"/>
</dbReference>
<evidence type="ECO:0000313" key="11">
    <source>
        <dbReference type="EMBL" id="MBB3966923.1"/>
    </source>
</evidence>
<dbReference type="AlphaFoldDB" id="A0A7W6GCL6"/>
<keyword evidence="8" id="KW-0800">Toxin</keyword>
<dbReference type="CDD" id="cd18746">
    <property type="entry name" value="PIN_VapC4-5_FitB-like"/>
    <property type="match status" value="1"/>
</dbReference>
<feature type="binding site" evidence="8">
    <location>
        <position position="5"/>
    </location>
    <ligand>
        <name>Mg(2+)</name>
        <dbReference type="ChEBI" id="CHEBI:18420"/>
    </ligand>
</feature>
<keyword evidence="9" id="KW-1133">Transmembrane helix</keyword>
<dbReference type="HAMAP" id="MF_00265">
    <property type="entry name" value="VapC_Nob1"/>
    <property type="match status" value="1"/>
</dbReference>
<keyword evidence="2 8" id="KW-1277">Toxin-antitoxin system</keyword>
<dbReference type="PANTHER" id="PTHR33653:SF1">
    <property type="entry name" value="RIBONUCLEASE VAPC2"/>
    <property type="match status" value="1"/>
</dbReference>
<organism evidence="11 12">
    <name type="scientific">Rhizobium metallidurans</name>
    <dbReference type="NCBI Taxonomy" id="1265931"/>
    <lineage>
        <taxon>Bacteria</taxon>
        <taxon>Pseudomonadati</taxon>
        <taxon>Pseudomonadota</taxon>
        <taxon>Alphaproteobacteria</taxon>
        <taxon>Hyphomicrobiales</taxon>
        <taxon>Rhizobiaceae</taxon>
        <taxon>Rhizobium/Agrobacterium group</taxon>
        <taxon>Rhizobium</taxon>
    </lineage>
</organism>
<dbReference type="GO" id="GO:0016787">
    <property type="term" value="F:hydrolase activity"/>
    <property type="evidence" value="ECO:0007669"/>
    <property type="project" value="UniProtKB-KW"/>
</dbReference>
<evidence type="ECO:0000256" key="9">
    <source>
        <dbReference type="SAM" id="Phobius"/>
    </source>
</evidence>
<comment type="similarity">
    <text evidence="7 8">Belongs to the PINc/VapC protein family.</text>
</comment>
<name>A0A7W6GCL6_9HYPH</name>
<dbReference type="Pfam" id="PF01850">
    <property type="entry name" value="PIN"/>
    <property type="match status" value="1"/>
</dbReference>
<reference evidence="11 12" key="1">
    <citation type="submission" date="2020-08" db="EMBL/GenBank/DDBJ databases">
        <title>Genomic Encyclopedia of Type Strains, Phase IV (KMG-IV): sequencing the most valuable type-strain genomes for metagenomic binning, comparative biology and taxonomic classification.</title>
        <authorList>
            <person name="Goeker M."/>
        </authorList>
    </citation>
    <scope>NUCLEOTIDE SEQUENCE [LARGE SCALE GENOMIC DNA]</scope>
    <source>
        <strain evidence="11 12">DSM 26575</strain>
    </source>
</reference>
<feature type="binding site" evidence="8">
    <location>
        <position position="103"/>
    </location>
    <ligand>
        <name>Mg(2+)</name>
        <dbReference type="ChEBI" id="CHEBI:18420"/>
    </ligand>
</feature>
<keyword evidence="5 8" id="KW-0378">Hydrolase</keyword>
<dbReference type="SUPFAM" id="SSF88723">
    <property type="entry name" value="PIN domain-like"/>
    <property type="match status" value="1"/>
</dbReference>
<evidence type="ECO:0000259" key="10">
    <source>
        <dbReference type="Pfam" id="PF01850"/>
    </source>
</evidence>
<feature type="transmembrane region" description="Helical" evidence="9">
    <location>
        <begin position="24"/>
        <end position="46"/>
    </location>
</feature>
<evidence type="ECO:0000256" key="5">
    <source>
        <dbReference type="ARBA" id="ARBA00022801"/>
    </source>
</evidence>
<protein>
    <recommendedName>
        <fullName evidence="8">Ribonuclease VapC</fullName>
        <shortName evidence="8">RNase VapC</shortName>
        <ecNumber evidence="8">3.1.-.-</ecNumber>
    </recommendedName>
    <alternativeName>
        <fullName evidence="8">Toxin VapC</fullName>
    </alternativeName>
</protein>
<evidence type="ECO:0000313" key="12">
    <source>
        <dbReference type="Proteomes" id="UP000582090"/>
    </source>
</evidence>
<dbReference type="GO" id="GO:0090729">
    <property type="term" value="F:toxin activity"/>
    <property type="evidence" value="ECO:0007669"/>
    <property type="project" value="UniProtKB-KW"/>
</dbReference>
<accession>A0A7W6GCL6</accession>
<evidence type="ECO:0000256" key="8">
    <source>
        <dbReference type="HAMAP-Rule" id="MF_00265"/>
    </source>
</evidence>